<protein>
    <submittedName>
        <fullName evidence="6">Resolvase</fullName>
    </submittedName>
</protein>
<keyword evidence="4" id="KW-0233">DNA recombination</keyword>
<dbReference type="PROSITE" id="PS00398">
    <property type="entry name" value="RECOMBINASES_2"/>
    <property type="match status" value="1"/>
</dbReference>
<dbReference type="SMART" id="SM00857">
    <property type="entry name" value="Resolvase"/>
    <property type="match status" value="1"/>
</dbReference>
<evidence type="ECO:0000256" key="4">
    <source>
        <dbReference type="ARBA" id="ARBA00023172"/>
    </source>
</evidence>
<dbReference type="EMBL" id="NVOI01000098">
    <property type="protein sequence ID" value="PGG85314.1"/>
    <property type="molecule type" value="Genomic_DNA"/>
</dbReference>
<evidence type="ECO:0000256" key="1">
    <source>
        <dbReference type="ARBA" id="ARBA00009913"/>
    </source>
</evidence>
<feature type="active site" description="O-(5'-phospho-DNA)-serine intermediate" evidence="5">
    <location>
        <position position="9"/>
    </location>
</feature>
<dbReference type="Gene3D" id="3.40.50.1390">
    <property type="entry name" value="Resolvase, N-terminal catalytic domain"/>
    <property type="match status" value="1"/>
</dbReference>
<dbReference type="AlphaFoldDB" id="A0A2B7VLZ6"/>
<dbReference type="PROSITE" id="PS51736">
    <property type="entry name" value="RECOMBINASES_3"/>
    <property type="match status" value="1"/>
</dbReference>
<comment type="similarity">
    <text evidence="1">Belongs to the site-specific recombinase resolvase family.</text>
</comment>
<dbReference type="Gene3D" id="1.10.10.60">
    <property type="entry name" value="Homeodomain-like"/>
    <property type="match status" value="1"/>
</dbReference>
<dbReference type="SUPFAM" id="SSF53041">
    <property type="entry name" value="Resolvase-like"/>
    <property type="match status" value="1"/>
</dbReference>
<comment type="caution">
    <text evidence="6">The sequence shown here is derived from an EMBL/GenBank/DDBJ whole genome shotgun (WGS) entry which is preliminary data.</text>
</comment>
<accession>A0A2B7VLZ6</accession>
<keyword evidence="3" id="KW-0238">DNA-binding</keyword>
<dbReference type="CDD" id="cd03768">
    <property type="entry name" value="SR_ResInv"/>
    <property type="match status" value="1"/>
</dbReference>
<dbReference type="PANTHER" id="PTHR30461:SF2">
    <property type="entry name" value="SERINE RECOMBINASE PINE-RELATED"/>
    <property type="match status" value="1"/>
</dbReference>
<evidence type="ECO:0000313" key="6">
    <source>
        <dbReference type="EMBL" id="PGG85314.1"/>
    </source>
</evidence>
<dbReference type="Pfam" id="PF00239">
    <property type="entry name" value="Resolvase"/>
    <property type="match status" value="1"/>
</dbReference>
<evidence type="ECO:0000256" key="3">
    <source>
        <dbReference type="ARBA" id="ARBA00023125"/>
    </source>
</evidence>
<dbReference type="Pfam" id="PF02796">
    <property type="entry name" value="HTH_7"/>
    <property type="match status" value="1"/>
</dbReference>
<gene>
    <name evidence="6" type="ORF">CON73_23910</name>
</gene>
<dbReference type="GO" id="GO:0000150">
    <property type="term" value="F:DNA strand exchange activity"/>
    <property type="evidence" value="ECO:0007669"/>
    <property type="project" value="InterPro"/>
</dbReference>
<evidence type="ECO:0000313" key="7">
    <source>
        <dbReference type="Proteomes" id="UP000225320"/>
    </source>
</evidence>
<proteinExistence type="inferred from homology"/>
<dbReference type="PROSITE" id="PS00397">
    <property type="entry name" value="RECOMBINASES_1"/>
    <property type="match status" value="1"/>
</dbReference>
<dbReference type="Proteomes" id="UP000225320">
    <property type="component" value="Unassembled WGS sequence"/>
</dbReference>
<dbReference type="PANTHER" id="PTHR30461">
    <property type="entry name" value="DNA-INVERTASE FROM LAMBDOID PROPHAGE"/>
    <property type="match status" value="1"/>
</dbReference>
<dbReference type="GO" id="GO:0015074">
    <property type="term" value="P:DNA integration"/>
    <property type="evidence" value="ECO:0007669"/>
    <property type="project" value="UniProtKB-KW"/>
</dbReference>
<dbReference type="InterPro" id="IPR006118">
    <property type="entry name" value="Recombinase_CS"/>
</dbReference>
<dbReference type="FunFam" id="3.40.50.1390:FF:000001">
    <property type="entry name" value="DNA recombinase"/>
    <property type="match status" value="1"/>
</dbReference>
<keyword evidence="2" id="KW-0229">DNA integration</keyword>
<dbReference type="InterPro" id="IPR006120">
    <property type="entry name" value="Resolvase_HTH_dom"/>
</dbReference>
<dbReference type="InterPro" id="IPR006119">
    <property type="entry name" value="Resolv_N"/>
</dbReference>
<sequence>MKIGYARVSTQDQNLDMQVDELQKNGCERIYQEKVSGAKQNRQELKIALDMLRDGDTFIIYKLDRLARSVKQLYEIMDIIRKKNVHFISLKDNIDTSTASGRAMFGMFAVFAEFERDIIRERTVAGLDAARARGRQGGRPKKDVKKIQQAIELYQSKKFTVKEIKDMTGVSSSTLYREMKNEEE</sequence>
<evidence type="ECO:0000256" key="5">
    <source>
        <dbReference type="PIRSR" id="PIRSR606118-50"/>
    </source>
</evidence>
<name>A0A2B7VLZ6_9BACI</name>
<dbReference type="InterPro" id="IPR050639">
    <property type="entry name" value="SSR_resolvase"/>
</dbReference>
<organism evidence="6 7">
    <name type="scientific">Bacillus toyonensis</name>
    <dbReference type="NCBI Taxonomy" id="155322"/>
    <lineage>
        <taxon>Bacteria</taxon>
        <taxon>Bacillati</taxon>
        <taxon>Bacillota</taxon>
        <taxon>Bacilli</taxon>
        <taxon>Bacillales</taxon>
        <taxon>Bacillaceae</taxon>
        <taxon>Bacillus</taxon>
        <taxon>Bacillus cereus group</taxon>
    </lineage>
</organism>
<dbReference type="InterPro" id="IPR036162">
    <property type="entry name" value="Resolvase-like_N_sf"/>
</dbReference>
<reference evidence="6 7" key="1">
    <citation type="submission" date="2017-09" db="EMBL/GenBank/DDBJ databases">
        <title>Large-scale bioinformatics analysis of Bacillus genomes uncovers conserved roles of natural products in bacterial physiology.</title>
        <authorList>
            <consortium name="Agbiome Team Llc"/>
            <person name="Bleich R.M."/>
            <person name="Grubbs K.J."/>
            <person name="Santa Maria K.C."/>
            <person name="Allen S.E."/>
            <person name="Farag S."/>
            <person name="Shank E.A."/>
            <person name="Bowers A."/>
        </authorList>
    </citation>
    <scope>NUCLEOTIDE SEQUENCE [LARGE SCALE GENOMIC DNA]</scope>
    <source>
        <strain evidence="6 7">AFS094862</strain>
    </source>
</reference>
<dbReference type="GO" id="GO:0003677">
    <property type="term" value="F:DNA binding"/>
    <property type="evidence" value="ECO:0007669"/>
    <property type="project" value="UniProtKB-KW"/>
</dbReference>
<evidence type="ECO:0000256" key="2">
    <source>
        <dbReference type="ARBA" id="ARBA00022908"/>
    </source>
</evidence>
<dbReference type="RefSeq" id="WP_098099589.1">
    <property type="nucleotide sequence ID" value="NZ_NUAZ01000302.1"/>
</dbReference>